<feature type="chain" id="PRO_5017985435" evidence="1">
    <location>
        <begin position="21"/>
        <end position="86"/>
    </location>
</feature>
<keyword evidence="1" id="KW-0732">Signal</keyword>
<dbReference type="InParanoid" id="A0A3N4L2B5"/>
<proteinExistence type="predicted"/>
<organism evidence="2 3">
    <name type="scientific">Morchella conica CCBAS932</name>
    <dbReference type="NCBI Taxonomy" id="1392247"/>
    <lineage>
        <taxon>Eukaryota</taxon>
        <taxon>Fungi</taxon>
        <taxon>Dikarya</taxon>
        <taxon>Ascomycota</taxon>
        <taxon>Pezizomycotina</taxon>
        <taxon>Pezizomycetes</taxon>
        <taxon>Pezizales</taxon>
        <taxon>Morchellaceae</taxon>
        <taxon>Morchella</taxon>
    </lineage>
</organism>
<evidence type="ECO:0000313" key="3">
    <source>
        <dbReference type="Proteomes" id="UP000277580"/>
    </source>
</evidence>
<protein>
    <submittedName>
        <fullName evidence="2">Uncharacterized protein</fullName>
    </submittedName>
</protein>
<gene>
    <name evidence="2" type="ORF">P167DRAFT_202055</name>
</gene>
<evidence type="ECO:0000313" key="2">
    <source>
        <dbReference type="EMBL" id="RPB16970.1"/>
    </source>
</evidence>
<sequence length="86" mass="9973">MLLLLLLLPLVVVDKYGCSGIGNMTALDGLRNDFCAHFLGLQIDMRDADEHGDVVNDWEYWGYWGVWYGMGVWEQLLTMMMMMMMM</sequence>
<reference evidence="2 3" key="1">
    <citation type="journal article" date="2018" name="Nat. Ecol. Evol.">
        <title>Pezizomycetes genomes reveal the molecular basis of ectomycorrhizal truffle lifestyle.</title>
        <authorList>
            <person name="Murat C."/>
            <person name="Payen T."/>
            <person name="Noel B."/>
            <person name="Kuo A."/>
            <person name="Morin E."/>
            <person name="Chen J."/>
            <person name="Kohler A."/>
            <person name="Krizsan K."/>
            <person name="Balestrini R."/>
            <person name="Da Silva C."/>
            <person name="Montanini B."/>
            <person name="Hainaut M."/>
            <person name="Levati E."/>
            <person name="Barry K.W."/>
            <person name="Belfiori B."/>
            <person name="Cichocki N."/>
            <person name="Clum A."/>
            <person name="Dockter R.B."/>
            <person name="Fauchery L."/>
            <person name="Guy J."/>
            <person name="Iotti M."/>
            <person name="Le Tacon F."/>
            <person name="Lindquist E.A."/>
            <person name="Lipzen A."/>
            <person name="Malagnac F."/>
            <person name="Mello A."/>
            <person name="Molinier V."/>
            <person name="Miyauchi S."/>
            <person name="Poulain J."/>
            <person name="Riccioni C."/>
            <person name="Rubini A."/>
            <person name="Sitrit Y."/>
            <person name="Splivallo R."/>
            <person name="Traeger S."/>
            <person name="Wang M."/>
            <person name="Zifcakova L."/>
            <person name="Wipf D."/>
            <person name="Zambonelli A."/>
            <person name="Paolocci F."/>
            <person name="Nowrousian M."/>
            <person name="Ottonello S."/>
            <person name="Baldrian P."/>
            <person name="Spatafora J.W."/>
            <person name="Henrissat B."/>
            <person name="Nagy L.G."/>
            <person name="Aury J.M."/>
            <person name="Wincker P."/>
            <person name="Grigoriev I.V."/>
            <person name="Bonfante P."/>
            <person name="Martin F.M."/>
        </authorList>
    </citation>
    <scope>NUCLEOTIDE SEQUENCE [LARGE SCALE GENOMIC DNA]</scope>
    <source>
        <strain evidence="2 3">CCBAS932</strain>
    </source>
</reference>
<dbReference type="Proteomes" id="UP000277580">
    <property type="component" value="Unassembled WGS sequence"/>
</dbReference>
<dbReference type="AlphaFoldDB" id="A0A3N4L2B5"/>
<accession>A0A3N4L2B5</accession>
<keyword evidence="3" id="KW-1185">Reference proteome</keyword>
<dbReference type="EMBL" id="ML119107">
    <property type="protein sequence ID" value="RPB16970.1"/>
    <property type="molecule type" value="Genomic_DNA"/>
</dbReference>
<evidence type="ECO:0000256" key="1">
    <source>
        <dbReference type="SAM" id="SignalP"/>
    </source>
</evidence>
<name>A0A3N4L2B5_9PEZI</name>
<feature type="signal peptide" evidence="1">
    <location>
        <begin position="1"/>
        <end position="20"/>
    </location>
</feature>